<keyword evidence="2" id="KW-1185">Reference proteome</keyword>
<evidence type="ECO:0000313" key="1">
    <source>
        <dbReference type="EMBL" id="CEL93246.1"/>
    </source>
</evidence>
<dbReference type="Proteomes" id="UP000041254">
    <property type="component" value="Unassembled WGS sequence"/>
</dbReference>
<sequence>MVEASSSQRPHTSAPCPPFVSRYSSVGRPLGGTNVALYEGRMPWTKQHAYRTSYRATLDSDKFREFHKRTKLDSGEKVLSHDLPAGYQHYTTPLGHTWRYAPPIIPAARKSNYESILPKYQKGARGGGGGLETGSLF</sequence>
<dbReference type="EMBL" id="CDMY01000149">
    <property type="protein sequence ID" value="CEL93246.1"/>
    <property type="molecule type" value="Genomic_DNA"/>
</dbReference>
<dbReference type="InParanoid" id="A0A0G4EC35"/>
<dbReference type="AlphaFoldDB" id="A0A0G4EC35"/>
<accession>A0A0G4EC35</accession>
<reference evidence="1 2" key="1">
    <citation type="submission" date="2014-11" db="EMBL/GenBank/DDBJ databases">
        <authorList>
            <person name="Zhu J."/>
            <person name="Qi W."/>
            <person name="Song R."/>
        </authorList>
    </citation>
    <scope>NUCLEOTIDE SEQUENCE [LARGE SCALE GENOMIC DNA]</scope>
</reference>
<dbReference type="VEuPathDB" id="CryptoDB:Vbra_7010"/>
<protein>
    <submittedName>
        <fullName evidence="1">Uncharacterized protein</fullName>
    </submittedName>
</protein>
<organism evidence="1 2">
    <name type="scientific">Vitrella brassicaformis (strain CCMP3155)</name>
    <dbReference type="NCBI Taxonomy" id="1169540"/>
    <lineage>
        <taxon>Eukaryota</taxon>
        <taxon>Sar</taxon>
        <taxon>Alveolata</taxon>
        <taxon>Colpodellida</taxon>
        <taxon>Vitrellaceae</taxon>
        <taxon>Vitrella</taxon>
    </lineage>
</organism>
<gene>
    <name evidence="1" type="ORF">Vbra_7010</name>
</gene>
<proteinExistence type="predicted"/>
<evidence type="ECO:0000313" key="2">
    <source>
        <dbReference type="Proteomes" id="UP000041254"/>
    </source>
</evidence>
<name>A0A0G4EC35_VITBC</name>